<keyword evidence="15" id="KW-1185">Reference proteome</keyword>
<keyword evidence="7 11" id="KW-0694">RNA-binding</keyword>
<evidence type="ECO:0000256" key="9">
    <source>
        <dbReference type="ARBA" id="ARBA00023242"/>
    </source>
</evidence>
<evidence type="ECO:0000313" key="14">
    <source>
        <dbReference type="EMBL" id="KAJ8599338.1"/>
    </source>
</evidence>
<evidence type="ECO:0000256" key="2">
    <source>
        <dbReference type="ARBA" id="ARBA00004496"/>
    </source>
</evidence>
<dbReference type="PRINTS" id="PR01738">
    <property type="entry name" value="RNABINDINGM8"/>
</dbReference>
<feature type="compositionally biased region" description="Basic residues" evidence="12">
    <location>
        <begin position="20"/>
        <end position="31"/>
    </location>
</feature>
<dbReference type="Pfam" id="PF00076">
    <property type="entry name" value="RRM_1"/>
    <property type="match status" value="1"/>
</dbReference>
<dbReference type="InterPro" id="IPR008111">
    <property type="entry name" value="RNA-bd_8"/>
</dbReference>
<evidence type="ECO:0000256" key="5">
    <source>
        <dbReference type="ARBA" id="ARBA00022664"/>
    </source>
</evidence>
<comment type="subcellular location">
    <subcellularLocation>
        <location evidence="2">Cytoplasm</location>
    </subcellularLocation>
    <subcellularLocation>
        <location evidence="1">Nucleus</location>
    </subcellularLocation>
</comment>
<gene>
    <name evidence="14" type="ORF">CTAYLR_005334</name>
</gene>
<dbReference type="GO" id="GO:0006397">
    <property type="term" value="P:mRNA processing"/>
    <property type="evidence" value="ECO:0007669"/>
    <property type="project" value="UniProtKB-KW"/>
</dbReference>
<comment type="caution">
    <text evidence="14">The sequence shown here is derived from an EMBL/GenBank/DDBJ whole genome shotgun (WGS) entry which is preliminary data.</text>
</comment>
<dbReference type="FunFam" id="3.30.70.330:FF:000525">
    <property type="entry name" value="RNA-binding protein 8A"/>
    <property type="match status" value="1"/>
</dbReference>
<dbReference type="GO" id="GO:0008380">
    <property type="term" value="P:RNA splicing"/>
    <property type="evidence" value="ECO:0007669"/>
    <property type="project" value="UniProtKB-KW"/>
</dbReference>
<keyword evidence="9" id="KW-0539">Nucleus</keyword>
<evidence type="ECO:0000256" key="10">
    <source>
        <dbReference type="ARBA" id="ARBA00077711"/>
    </source>
</evidence>
<dbReference type="CDD" id="cd12324">
    <property type="entry name" value="RRM_RBM8"/>
    <property type="match status" value="1"/>
</dbReference>
<evidence type="ECO:0000256" key="12">
    <source>
        <dbReference type="SAM" id="MobiDB-lite"/>
    </source>
</evidence>
<evidence type="ECO:0000256" key="4">
    <source>
        <dbReference type="ARBA" id="ARBA00022490"/>
    </source>
</evidence>
<evidence type="ECO:0000256" key="7">
    <source>
        <dbReference type="ARBA" id="ARBA00022884"/>
    </source>
</evidence>
<accession>A0AAD7XHA7</accession>
<reference evidence="14" key="1">
    <citation type="submission" date="2023-01" db="EMBL/GenBank/DDBJ databases">
        <title>Metagenome sequencing of chrysophaentin producing Chrysophaeum taylorii.</title>
        <authorList>
            <person name="Davison J."/>
            <person name="Bewley C."/>
        </authorList>
    </citation>
    <scope>NUCLEOTIDE SEQUENCE</scope>
    <source>
        <strain evidence="14">NIES-1699</strain>
    </source>
</reference>
<keyword evidence="6" id="KW-0810">Translation regulation</keyword>
<dbReference type="InterPro" id="IPR012677">
    <property type="entry name" value="Nucleotide-bd_a/b_plait_sf"/>
</dbReference>
<evidence type="ECO:0000313" key="15">
    <source>
        <dbReference type="Proteomes" id="UP001230188"/>
    </source>
</evidence>
<feature type="domain" description="RRM" evidence="13">
    <location>
        <begin position="61"/>
        <end position="139"/>
    </location>
</feature>
<dbReference type="Proteomes" id="UP001230188">
    <property type="component" value="Unassembled WGS sequence"/>
</dbReference>
<dbReference type="AlphaFoldDB" id="A0AAD7XHA7"/>
<dbReference type="InterPro" id="IPR033744">
    <property type="entry name" value="RRM_RBM8"/>
</dbReference>
<dbReference type="GO" id="GO:0003729">
    <property type="term" value="F:mRNA binding"/>
    <property type="evidence" value="ECO:0007669"/>
    <property type="project" value="InterPro"/>
</dbReference>
<sequence>MEADEASEASRPVSEPPPRRGWKLKGRGHRGTRSEESEVSRGPFESVEEEQSGPLKSVEGWIVFVTNVHEEAQEDDILDKFGEFGQVKNIHVNLDRRTGFVKGYALIEYAERSEAEAAIDEMRGQDLFGQPVAVDWAFRKSPSFVFFA</sequence>
<evidence type="ECO:0000256" key="1">
    <source>
        <dbReference type="ARBA" id="ARBA00004123"/>
    </source>
</evidence>
<dbReference type="SUPFAM" id="SSF54928">
    <property type="entry name" value="RNA-binding domain, RBD"/>
    <property type="match status" value="1"/>
</dbReference>
<keyword evidence="5" id="KW-0507">mRNA processing</keyword>
<proteinExistence type="predicted"/>
<dbReference type="InterPro" id="IPR035979">
    <property type="entry name" value="RBD_domain_sf"/>
</dbReference>
<evidence type="ECO:0000256" key="8">
    <source>
        <dbReference type="ARBA" id="ARBA00023187"/>
    </source>
</evidence>
<dbReference type="PANTHER" id="PTHR45894">
    <property type="entry name" value="RNA-BINDING PROTEIN 8A"/>
    <property type="match status" value="1"/>
</dbReference>
<evidence type="ECO:0000256" key="3">
    <source>
        <dbReference type="ARBA" id="ARBA00022448"/>
    </source>
</evidence>
<evidence type="ECO:0000256" key="6">
    <source>
        <dbReference type="ARBA" id="ARBA00022845"/>
    </source>
</evidence>
<organism evidence="14 15">
    <name type="scientific">Chrysophaeum taylorii</name>
    <dbReference type="NCBI Taxonomy" id="2483200"/>
    <lineage>
        <taxon>Eukaryota</taxon>
        <taxon>Sar</taxon>
        <taxon>Stramenopiles</taxon>
        <taxon>Ochrophyta</taxon>
        <taxon>Pelagophyceae</taxon>
        <taxon>Pelagomonadales</taxon>
        <taxon>Pelagomonadaceae</taxon>
        <taxon>Chrysophaeum</taxon>
    </lineage>
</organism>
<keyword evidence="3" id="KW-0813">Transport</keyword>
<keyword evidence="4" id="KW-0963">Cytoplasm</keyword>
<dbReference type="GO" id="GO:0006417">
    <property type="term" value="P:regulation of translation"/>
    <property type="evidence" value="ECO:0007669"/>
    <property type="project" value="UniProtKB-KW"/>
</dbReference>
<dbReference type="SMART" id="SM00360">
    <property type="entry name" value="RRM"/>
    <property type="match status" value="1"/>
</dbReference>
<name>A0AAD7XHA7_9STRA</name>
<feature type="region of interest" description="Disordered" evidence="12">
    <location>
        <begin position="1"/>
        <end position="54"/>
    </location>
</feature>
<dbReference type="InterPro" id="IPR000504">
    <property type="entry name" value="RRM_dom"/>
</dbReference>
<dbReference type="Gene3D" id="3.30.70.330">
    <property type="match status" value="1"/>
</dbReference>
<evidence type="ECO:0000256" key="11">
    <source>
        <dbReference type="PROSITE-ProRule" id="PRU00176"/>
    </source>
</evidence>
<dbReference type="PROSITE" id="PS50102">
    <property type="entry name" value="RRM"/>
    <property type="match status" value="1"/>
</dbReference>
<dbReference type="GO" id="GO:0005737">
    <property type="term" value="C:cytoplasm"/>
    <property type="evidence" value="ECO:0007669"/>
    <property type="project" value="UniProtKB-SubCell"/>
</dbReference>
<protein>
    <recommendedName>
        <fullName evidence="10">RNA-binding protein 8A</fullName>
    </recommendedName>
</protein>
<keyword evidence="8" id="KW-0508">mRNA splicing</keyword>
<dbReference type="EMBL" id="JAQMWT010000572">
    <property type="protein sequence ID" value="KAJ8599338.1"/>
    <property type="molecule type" value="Genomic_DNA"/>
</dbReference>
<dbReference type="GO" id="GO:0005634">
    <property type="term" value="C:nucleus"/>
    <property type="evidence" value="ECO:0007669"/>
    <property type="project" value="UniProtKB-SubCell"/>
</dbReference>
<evidence type="ECO:0000259" key="13">
    <source>
        <dbReference type="PROSITE" id="PS50102"/>
    </source>
</evidence>